<feature type="region of interest" description="Disordered" evidence="1">
    <location>
        <begin position="373"/>
        <end position="401"/>
    </location>
</feature>
<dbReference type="OrthoDB" id="3789824at2759"/>
<evidence type="ECO:0000313" key="3">
    <source>
        <dbReference type="EMBL" id="KAJ4245015.1"/>
    </source>
</evidence>
<dbReference type="PANTHER" id="PTHR33112:SF16">
    <property type="entry name" value="HETEROKARYON INCOMPATIBILITY DOMAIN-CONTAINING PROTEIN"/>
    <property type="match status" value="1"/>
</dbReference>
<sequence>MTGNLDDMKAGLALDDLPPAYLDAIALTRELGVRYIWIDALCIIQDSQVDWERECSSMADTYANAYLTIAAASSSSVTQHFLRPQLEPPAQYQQRVYNESVANRTGPVMVKARLTWATGSHWKWQNTADHQPLVEPLTQRGWTLQEKVLSTRLLSISAMEMAWTCKERIYCECGSRLNYQREFGQTPLSQISKPGDAFNFWHKVIENYSKRNLTQPGDKLPAISAIASIIQQRIGSDYVAGLWSDNIDLDLLWRRAGEAQTISSSYIAPSFSWASITGEVDYLCFRNGKLPYQRASKVLEISSVTGPDAPLGRVSTSSLIIEGPISAGRIEYQEQSEYAVAYVGNTRFWFRPDTILSTTVAVGLDGVSEMSVCRETPKDNKGDPTKSPEKSDVTQGSGDAQEQSSLPIRCWVLRLGAFALLDKQQQNDHEILVLGKSPSQSDAFERIGLASSRYSGEEGELFVQERIATMIIV</sequence>
<gene>
    <name evidence="3" type="ORF">NW762_014221</name>
</gene>
<dbReference type="EMBL" id="JAOQAZ010000048">
    <property type="protein sequence ID" value="KAJ4245015.1"/>
    <property type="molecule type" value="Genomic_DNA"/>
</dbReference>
<evidence type="ECO:0000313" key="4">
    <source>
        <dbReference type="Proteomes" id="UP001152049"/>
    </source>
</evidence>
<dbReference type="Pfam" id="PF06985">
    <property type="entry name" value="HET"/>
    <property type="match status" value="1"/>
</dbReference>
<protein>
    <recommendedName>
        <fullName evidence="2">Heterokaryon incompatibility domain-containing protein</fullName>
    </recommendedName>
</protein>
<dbReference type="InterPro" id="IPR010730">
    <property type="entry name" value="HET"/>
</dbReference>
<name>A0A9W8RKM7_9HYPO</name>
<feature type="compositionally biased region" description="Basic and acidic residues" evidence="1">
    <location>
        <begin position="375"/>
        <end position="392"/>
    </location>
</feature>
<accession>A0A9W8RKM7</accession>
<evidence type="ECO:0000256" key="1">
    <source>
        <dbReference type="SAM" id="MobiDB-lite"/>
    </source>
</evidence>
<reference evidence="3" key="1">
    <citation type="submission" date="2022-09" db="EMBL/GenBank/DDBJ databases">
        <title>Fusarium specimens isolated from Avocado Roots.</title>
        <authorList>
            <person name="Stajich J."/>
            <person name="Roper C."/>
            <person name="Heimlech-Rivalta G."/>
        </authorList>
    </citation>
    <scope>NUCLEOTIDE SEQUENCE</scope>
    <source>
        <strain evidence="3">CF00136</strain>
    </source>
</reference>
<organism evidence="3 4">
    <name type="scientific">Fusarium torreyae</name>
    <dbReference type="NCBI Taxonomy" id="1237075"/>
    <lineage>
        <taxon>Eukaryota</taxon>
        <taxon>Fungi</taxon>
        <taxon>Dikarya</taxon>
        <taxon>Ascomycota</taxon>
        <taxon>Pezizomycotina</taxon>
        <taxon>Sordariomycetes</taxon>
        <taxon>Hypocreomycetidae</taxon>
        <taxon>Hypocreales</taxon>
        <taxon>Nectriaceae</taxon>
        <taxon>Fusarium</taxon>
    </lineage>
</organism>
<comment type="caution">
    <text evidence="3">The sequence shown here is derived from an EMBL/GenBank/DDBJ whole genome shotgun (WGS) entry which is preliminary data.</text>
</comment>
<feature type="domain" description="Heterokaryon incompatibility" evidence="2">
    <location>
        <begin position="14"/>
        <end position="146"/>
    </location>
</feature>
<keyword evidence="4" id="KW-1185">Reference proteome</keyword>
<dbReference type="AlphaFoldDB" id="A0A9W8RKM7"/>
<dbReference type="PANTHER" id="PTHR33112">
    <property type="entry name" value="DOMAIN PROTEIN, PUTATIVE-RELATED"/>
    <property type="match status" value="1"/>
</dbReference>
<proteinExistence type="predicted"/>
<evidence type="ECO:0000259" key="2">
    <source>
        <dbReference type="Pfam" id="PF06985"/>
    </source>
</evidence>
<dbReference type="Proteomes" id="UP001152049">
    <property type="component" value="Unassembled WGS sequence"/>
</dbReference>